<dbReference type="Gene3D" id="2.40.30.10">
    <property type="entry name" value="Translation factors"/>
    <property type="match status" value="1"/>
</dbReference>
<keyword evidence="12 13" id="KW-0472">Membrane</keyword>
<dbReference type="PROSITE" id="PS51384">
    <property type="entry name" value="FAD_FR"/>
    <property type="match status" value="1"/>
</dbReference>
<evidence type="ECO:0000256" key="4">
    <source>
        <dbReference type="ARBA" id="ARBA00022692"/>
    </source>
</evidence>
<dbReference type="SUPFAM" id="SSF63380">
    <property type="entry name" value="Riboflavin synthase domain-like"/>
    <property type="match status" value="1"/>
</dbReference>
<keyword evidence="16" id="KW-1185">Reference proteome</keyword>
<evidence type="ECO:0000256" key="7">
    <source>
        <dbReference type="ARBA" id="ARBA00022827"/>
    </source>
</evidence>
<dbReference type="PANTHER" id="PTHR47354:SF8">
    <property type="entry name" value="1,2-PHENYLACETYL-COA EPOXIDASE, SUBUNIT E"/>
    <property type="match status" value="1"/>
</dbReference>
<keyword evidence="11" id="KW-0411">Iron-sulfur</keyword>
<evidence type="ECO:0000313" key="16">
    <source>
        <dbReference type="Proteomes" id="UP000004956"/>
    </source>
</evidence>
<feature type="transmembrane region" description="Helical" evidence="13">
    <location>
        <begin position="136"/>
        <end position="156"/>
    </location>
</feature>
<dbReference type="GO" id="GO:0016020">
    <property type="term" value="C:membrane"/>
    <property type="evidence" value="ECO:0007669"/>
    <property type="project" value="UniProtKB-SubCell"/>
</dbReference>
<dbReference type="Proteomes" id="UP000004956">
    <property type="component" value="Unassembled WGS sequence"/>
</dbReference>
<keyword evidence="6" id="KW-0479">Metal-binding</keyword>
<reference evidence="15 16" key="1">
    <citation type="submission" date="2011-11" db="EMBL/GenBank/DDBJ databases">
        <authorList>
            <person name="Weinstock G."/>
            <person name="Sodergren E."/>
            <person name="Clifton S."/>
            <person name="Fulton L."/>
            <person name="Fulton B."/>
            <person name="Courtney L."/>
            <person name="Fronick C."/>
            <person name="Harrison M."/>
            <person name="Strong C."/>
            <person name="Farmer C."/>
            <person name="Delahaunty K."/>
            <person name="Markovic C."/>
            <person name="Hall O."/>
            <person name="Minx P."/>
            <person name="Tomlinson C."/>
            <person name="Mitreva M."/>
            <person name="Hou S."/>
            <person name="Chen J."/>
            <person name="Wollam A."/>
            <person name="Pepin K.H."/>
            <person name="Johnson M."/>
            <person name="Bhonagiri V."/>
            <person name="Zhang X."/>
            <person name="Suruliraj S."/>
            <person name="Warren W."/>
            <person name="Chinwalla A."/>
            <person name="Mardis E.R."/>
            <person name="Wilson R.K."/>
        </authorList>
    </citation>
    <scope>NUCLEOTIDE SEQUENCE [LARGE SCALE GENOMIC DNA]</scope>
    <source>
        <strain evidence="15 16">YIT 11816</strain>
    </source>
</reference>
<keyword evidence="8 13" id="KW-1133">Transmembrane helix</keyword>
<keyword evidence="4 13" id="KW-0812">Transmembrane</keyword>
<dbReference type="SUPFAM" id="SSF52343">
    <property type="entry name" value="Ferredoxin reductase-like, C-terminal NADP-linked domain"/>
    <property type="match status" value="1"/>
</dbReference>
<sequence>ERVAGEPLDRLYGHHKTLGLWAIGLSVLHYFGKTVGGTVVSVVSLFGIEAAQVGRPVIDQTGMNALELFWSALRPVAVTSSIWATAFMVLLGVLALSKRIKYPAWLTAHRLFAVVFLVLSLHSVRLMDTTDFVSPFGWINLVVTVVGVWASVVILVKGAGASKSVPATVRAAEHAGGVTILTVEPAKTFAAAPGQFAFLKVSGHEKHPFTIAGRTPEGGIVFAIKGLGDFTAALSETVKPGDAVEVEGPWGALTPENDVPNQVWVAAGIGIAPFLAWLESERGDAAPAGTTLLWCVKSKTEEPLLARVEALAKDAGAALRIFESGGERLRPEVLFSETFPLLPSRLVCCAGAGLSEKLARAWTRAGGRAEHFRREEFDWR</sequence>
<dbReference type="InterPro" id="IPR050415">
    <property type="entry name" value="MRET"/>
</dbReference>
<evidence type="ECO:0000256" key="5">
    <source>
        <dbReference type="ARBA" id="ARBA00022714"/>
    </source>
</evidence>
<dbReference type="Pfam" id="PF08022">
    <property type="entry name" value="FAD_binding_8"/>
    <property type="match status" value="1"/>
</dbReference>
<keyword evidence="5" id="KW-0001">2Fe-2S</keyword>
<evidence type="ECO:0000313" key="15">
    <source>
        <dbReference type="EMBL" id="EHY31198.1"/>
    </source>
</evidence>
<organism evidence="15 16">
    <name type="scientific">Sutterella parvirubra YIT 11816</name>
    <dbReference type="NCBI Taxonomy" id="762967"/>
    <lineage>
        <taxon>Bacteria</taxon>
        <taxon>Pseudomonadati</taxon>
        <taxon>Pseudomonadota</taxon>
        <taxon>Betaproteobacteria</taxon>
        <taxon>Burkholderiales</taxon>
        <taxon>Sutterellaceae</taxon>
        <taxon>Sutterella</taxon>
    </lineage>
</organism>
<dbReference type="HOGENOM" id="CLU_747095_0_0_4"/>
<name>H3KFB0_9BURK</name>
<dbReference type="Gene3D" id="3.40.50.80">
    <property type="entry name" value="Nucleotide-binding domain of ferredoxin-NADP reductase (FNR) module"/>
    <property type="match status" value="1"/>
</dbReference>
<keyword evidence="3" id="KW-0285">Flavoprotein</keyword>
<evidence type="ECO:0000256" key="11">
    <source>
        <dbReference type="ARBA" id="ARBA00023014"/>
    </source>
</evidence>
<keyword evidence="10" id="KW-0408">Iron</keyword>
<evidence type="ECO:0000256" key="10">
    <source>
        <dbReference type="ARBA" id="ARBA00023004"/>
    </source>
</evidence>
<dbReference type="PATRIC" id="fig|762967.3.peg.1124"/>
<accession>H3KFB0</accession>
<keyword evidence="9" id="KW-0560">Oxidoreductase</keyword>
<feature type="non-terminal residue" evidence="15">
    <location>
        <position position="1"/>
    </location>
</feature>
<dbReference type="InterPro" id="IPR017938">
    <property type="entry name" value="Riboflavin_synthase-like_b-brl"/>
</dbReference>
<dbReference type="InterPro" id="IPR039261">
    <property type="entry name" value="FNR_nucleotide-bd"/>
</dbReference>
<feature type="transmembrane region" description="Helical" evidence="13">
    <location>
        <begin position="76"/>
        <end position="97"/>
    </location>
</feature>
<dbReference type="AlphaFoldDB" id="H3KFB0"/>
<feature type="domain" description="FAD-binding FR-type" evidence="14">
    <location>
        <begin position="162"/>
        <end position="256"/>
    </location>
</feature>
<dbReference type="PANTHER" id="PTHR47354">
    <property type="entry name" value="NADH OXIDOREDUCTASE HCR"/>
    <property type="match status" value="1"/>
</dbReference>
<gene>
    <name evidence="15" type="ORF">HMPREF9440_01427</name>
</gene>
<dbReference type="GO" id="GO:0050660">
    <property type="term" value="F:flavin adenine dinucleotide binding"/>
    <property type="evidence" value="ECO:0007669"/>
    <property type="project" value="TreeGrafter"/>
</dbReference>
<evidence type="ECO:0000256" key="3">
    <source>
        <dbReference type="ARBA" id="ARBA00022630"/>
    </source>
</evidence>
<dbReference type="GO" id="GO:0046872">
    <property type="term" value="F:metal ion binding"/>
    <property type="evidence" value="ECO:0007669"/>
    <property type="project" value="UniProtKB-KW"/>
</dbReference>
<dbReference type="GO" id="GO:0016491">
    <property type="term" value="F:oxidoreductase activity"/>
    <property type="evidence" value="ECO:0007669"/>
    <property type="project" value="UniProtKB-KW"/>
</dbReference>
<dbReference type="InterPro" id="IPR017927">
    <property type="entry name" value="FAD-bd_FR_type"/>
</dbReference>
<keyword evidence="7" id="KW-0274">FAD</keyword>
<comment type="cofactor">
    <cofactor evidence="1">
        <name>FAD</name>
        <dbReference type="ChEBI" id="CHEBI:57692"/>
    </cofactor>
</comment>
<feature type="transmembrane region" description="Helical" evidence="13">
    <location>
        <begin position="104"/>
        <end position="124"/>
    </location>
</feature>
<protein>
    <submittedName>
        <fullName evidence="15">Oxidoreductase, FAD-binding protein</fullName>
    </submittedName>
</protein>
<comment type="caution">
    <text evidence="15">The sequence shown here is derived from an EMBL/GenBank/DDBJ whole genome shotgun (WGS) entry which is preliminary data.</text>
</comment>
<dbReference type="InterPro" id="IPR013130">
    <property type="entry name" value="Fe3_Rdtase_TM_dom"/>
</dbReference>
<evidence type="ECO:0000259" key="14">
    <source>
        <dbReference type="PROSITE" id="PS51384"/>
    </source>
</evidence>
<dbReference type="Pfam" id="PF01794">
    <property type="entry name" value="Ferric_reduct"/>
    <property type="match status" value="1"/>
</dbReference>
<dbReference type="GO" id="GO:0051537">
    <property type="term" value="F:2 iron, 2 sulfur cluster binding"/>
    <property type="evidence" value="ECO:0007669"/>
    <property type="project" value="UniProtKB-KW"/>
</dbReference>
<dbReference type="InterPro" id="IPR013112">
    <property type="entry name" value="FAD-bd_8"/>
</dbReference>
<evidence type="ECO:0000256" key="9">
    <source>
        <dbReference type="ARBA" id="ARBA00023002"/>
    </source>
</evidence>
<evidence type="ECO:0000256" key="1">
    <source>
        <dbReference type="ARBA" id="ARBA00001974"/>
    </source>
</evidence>
<evidence type="ECO:0000256" key="6">
    <source>
        <dbReference type="ARBA" id="ARBA00022723"/>
    </source>
</evidence>
<evidence type="ECO:0000256" key="13">
    <source>
        <dbReference type="SAM" id="Phobius"/>
    </source>
</evidence>
<evidence type="ECO:0000256" key="12">
    <source>
        <dbReference type="ARBA" id="ARBA00023136"/>
    </source>
</evidence>
<dbReference type="EMBL" id="AFBQ01000204">
    <property type="protein sequence ID" value="EHY31198.1"/>
    <property type="molecule type" value="Genomic_DNA"/>
</dbReference>
<comment type="subcellular location">
    <subcellularLocation>
        <location evidence="2">Membrane</location>
        <topology evidence="2">Multi-pass membrane protein</topology>
    </subcellularLocation>
</comment>
<proteinExistence type="predicted"/>
<evidence type="ECO:0000256" key="8">
    <source>
        <dbReference type="ARBA" id="ARBA00022989"/>
    </source>
</evidence>
<evidence type="ECO:0000256" key="2">
    <source>
        <dbReference type="ARBA" id="ARBA00004141"/>
    </source>
</evidence>